<accession>A0ABM0M8X2</accession>
<dbReference type="InterPro" id="IPR004012">
    <property type="entry name" value="Run_dom"/>
</dbReference>
<feature type="compositionally biased region" description="Polar residues" evidence="5">
    <location>
        <begin position="300"/>
        <end position="309"/>
    </location>
</feature>
<feature type="compositionally biased region" description="Low complexity" evidence="5">
    <location>
        <begin position="577"/>
        <end position="612"/>
    </location>
</feature>
<dbReference type="RefSeq" id="XP_006816463.1">
    <property type="nucleotide sequence ID" value="XM_006816400.1"/>
</dbReference>
<evidence type="ECO:0000256" key="2">
    <source>
        <dbReference type="ARBA" id="ARBA00022553"/>
    </source>
</evidence>
<evidence type="ECO:0000259" key="6">
    <source>
        <dbReference type="PROSITE" id="PS50826"/>
    </source>
</evidence>
<feature type="region of interest" description="Disordered" evidence="5">
    <location>
        <begin position="300"/>
        <end position="376"/>
    </location>
</feature>
<dbReference type="SUPFAM" id="SSF140741">
    <property type="entry name" value="RUN domain-like"/>
    <property type="match status" value="1"/>
</dbReference>
<dbReference type="GeneID" id="100377422"/>
<feature type="region of interest" description="Disordered" evidence="5">
    <location>
        <begin position="534"/>
        <end position="553"/>
    </location>
</feature>
<comment type="subcellular location">
    <subcellularLocation>
        <location evidence="1">Late endosome</location>
    </subcellularLocation>
</comment>
<feature type="compositionally biased region" description="Acidic residues" evidence="5">
    <location>
        <begin position="541"/>
        <end position="552"/>
    </location>
</feature>
<evidence type="ECO:0000256" key="1">
    <source>
        <dbReference type="ARBA" id="ARBA00004603"/>
    </source>
</evidence>
<dbReference type="Pfam" id="PF21054">
    <property type="entry name" value="RUBC_PIKBD"/>
    <property type="match status" value="1"/>
</dbReference>
<dbReference type="SMART" id="SM00593">
    <property type="entry name" value="RUN"/>
    <property type="match status" value="1"/>
</dbReference>
<evidence type="ECO:0000313" key="7">
    <source>
        <dbReference type="Proteomes" id="UP000694865"/>
    </source>
</evidence>
<evidence type="ECO:0000256" key="4">
    <source>
        <dbReference type="ARBA" id="ARBA00023006"/>
    </source>
</evidence>
<dbReference type="InterPro" id="IPR025258">
    <property type="entry name" value="RH_dom"/>
</dbReference>
<keyword evidence="3" id="KW-0967">Endosome</keyword>
<dbReference type="InterPro" id="IPR048569">
    <property type="entry name" value="RUBC_PIKBD"/>
</dbReference>
<keyword evidence="7" id="KW-1185">Reference proteome</keyword>
<feature type="compositionally biased region" description="Polar residues" evidence="5">
    <location>
        <begin position="326"/>
        <end position="338"/>
    </location>
</feature>
<evidence type="ECO:0000256" key="5">
    <source>
        <dbReference type="SAM" id="MobiDB-lite"/>
    </source>
</evidence>
<reference evidence="8" key="1">
    <citation type="submission" date="2025-08" db="UniProtKB">
        <authorList>
            <consortium name="RefSeq"/>
        </authorList>
    </citation>
    <scope>IDENTIFICATION</scope>
    <source>
        <tissue evidence="8">Testes</tissue>
    </source>
</reference>
<keyword evidence="4" id="KW-0072">Autophagy</keyword>
<feature type="compositionally biased region" description="Low complexity" evidence="5">
    <location>
        <begin position="313"/>
        <end position="324"/>
    </location>
</feature>
<dbReference type="Proteomes" id="UP000694865">
    <property type="component" value="Unplaced"/>
</dbReference>
<feature type="region of interest" description="Disordered" evidence="5">
    <location>
        <begin position="577"/>
        <end position="614"/>
    </location>
</feature>
<dbReference type="Gene3D" id="1.20.58.900">
    <property type="match status" value="1"/>
</dbReference>
<name>A0ABM0M8X2_SACKO</name>
<sequence length="999" mass="113179">MATKGESDDLRLQHQQLLLSLKSTVEGLLASHSSNVWSTYGGLSRLCSDVENILRHGVRQQQGLFTTGSQYWTFIKGLRWLNPVSAPLIEHTAKRSSDDVVDRGKAWVKQSLQDHNLSAQLKILVENEDHLRQCYFDGAFLCSRSHYHAMHICLKSVEENNPALLADLDPKLLKLRKISHTRSSSLPINPILGHSTTNMANSKDTTPISMPTKAVLHPPQFASPKTETILTTSDEHATATNVPSSPAERLERRNSAKNILLSVLENTDYRIGINSDYAFPKIASDPLMNTQFHLDSSYAKNMDNNTTQKNHLKNSNKSNGAKNSTQRKTTSLPKNTQENIKEKRFRKERKTSSVNEDEELCHVTEEEEGDEGIEFPRKPLNINRTLSNNNKELFANDSDDELREEDILKKRTAKKESDNSRTSRLFSQHTRSKSDLGVLCQIQGTERYTDKTEVDGANLSSSLPSKIEQSQPFLDRGYVSPTECMFPKPVEGQSLMSFLSSQDFQTWPDLDRENAHFSISEAIIAAIEQIKCNQPRKSAEDQSDASSDEEIQELQQRIRIRRRERLKQKAVMISAFSDGRTDTTTETTSSASPFSSPAGSGSENSDDSGSSDQVEQLDLADNTNSTNLTELSNLGLTSSLASLYSDADIQKNLPQNESSSNNHHDNTTKGSADAVAICLLKKFSAKLLPAASDLDWLVSEQDVPQALLPLPKSFPISPDDGENSDLAFPNKNIRVRGNLEWAPPRAQIIFNIHPAPRRKVIIAKQNYRCAGCGMKIEPGYMKRLRYCEYLGKYFCHCCHANGMTVIPGRILRKWDFHKYPVSNFARDLITKMQNDPFFNVTDINPSLYRRVRSLEAVREYRTQLYYLKDFLRTCRQGQSMWNEFDKRPHHLIHDVNIYSIIDLLKVRSGEMPLELRELVEDAITHVTQCQLCQAKGFICELCNNNEIIYPFELHKCIQCAACWACYHSNCYLPDKCPKCERIRVRRSKRQSKNSDSDEE</sequence>
<dbReference type="PANTHER" id="PTHR45971:SF1">
    <property type="entry name" value="RUBICON, ISOFORM A"/>
    <property type="match status" value="1"/>
</dbReference>
<dbReference type="PROSITE" id="PS50826">
    <property type="entry name" value="RUN"/>
    <property type="match status" value="1"/>
</dbReference>
<protein>
    <submittedName>
        <fullName evidence="8">Run domain Beclin-1 interacting and cysteine-rich containing protein-like</fullName>
    </submittedName>
</protein>
<dbReference type="InterPro" id="IPR052428">
    <property type="entry name" value="Autophagy_HostDef_Reg"/>
</dbReference>
<dbReference type="PANTHER" id="PTHR45971">
    <property type="entry name" value="PHOX (PX) DOMAIN-CONTAINING PROTEIN"/>
    <property type="match status" value="1"/>
</dbReference>
<keyword evidence="2" id="KW-0597">Phosphoprotein</keyword>
<dbReference type="Pfam" id="PF13901">
    <property type="entry name" value="RH_dom"/>
    <property type="match status" value="1"/>
</dbReference>
<proteinExistence type="predicted"/>
<feature type="domain" description="RUN" evidence="6">
    <location>
        <begin position="37"/>
        <end position="169"/>
    </location>
</feature>
<dbReference type="CDD" id="cd17686">
    <property type="entry name" value="RUN_RUBCN"/>
    <property type="match status" value="1"/>
</dbReference>
<evidence type="ECO:0000256" key="3">
    <source>
        <dbReference type="ARBA" id="ARBA00022753"/>
    </source>
</evidence>
<gene>
    <name evidence="8" type="primary">LOC100377422</name>
</gene>
<dbReference type="Pfam" id="PF02759">
    <property type="entry name" value="RUN"/>
    <property type="match status" value="1"/>
</dbReference>
<organism evidence="7 8">
    <name type="scientific">Saccoglossus kowalevskii</name>
    <name type="common">Acorn worm</name>
    <dbReference type="NCBI Taxonomy" id="10224"/>
    <lineage>
        <taxon>Eukaryota</taxon>
        <taxon>Metazoa</taxon>
        <taxon>Hemichordata</taxon>
        <taxon>Enteropneusta</taxon>
        <taxon>Harrimaniidae</taxon>
        <taxon>Saccoglossus</taxon>
    </lineage>
</organism>
<evidence type="ECO:0000313" key="8">
    <source>
        <dbReference type="RefSeq" id="XP_006816463.1"/>
    </source>
</evidence>
<dbReference type="SMART" id="SM01175">
    <property type="entry name" value="DUF4206"/>
    <property type="match status" value="1"/>
</dbReference>
<dbReference type="InterPro" id="IPR037213">
    <property type="entry name" value="Run_dom_sf"/>
</dbReference>
<dbReference type="CDD" id="cd15489">
    <property type="entry name" value="PHD_SF"/>
    <property type="match status" value="1"/>
</dbReference>
<feature type="compositionally biased region" description="Acidic residues" evidence="5">
    <location>
        <begin position="355"/>
        <end position="373"/>
    </location>
</feature>